<dbReference type="InterPro" id="IPR014710">
    <property type="entry name" value="RmlC-like_jellyroll"/>
</dbReference>
<dbReference type="Proteomes" id="UP000253426">
    <property type="component" value="Unassembled WGS sequence"/>
</dbReference>
<dbReference type="InterPro" id="IPR051610">
    <property type="entry name" value="GPI/OXD"/>
</dbReference>
<dbReference type="PANTHER" id="PTHR35848">
    <property type="entry name" value="OXALATE-BINDING PROTEIN"/>
    <property type="match status" value="1"/>
</dbReference>
<dbReference type="GO" id="GO:0046872">
    <property type="term" value="F:metal ion binding"/>
    <property type="evidence" value="ECO:0007669"/>
    <property type="project" value="UniProtKB-KW"/>
</dbReference>
<name>A0A366HSU1_9BACT</name>
<dbReference type="PANTHER" id="PTHR35848:SF6">
    <property type="entry name" value="CUPIN TYPE-2 DOMAIN-CONTAINING PROTEIN"/>
    <property type="match status" value="1"/>
</dbReference>
<dbReference type="OrthoDB" id="9811153at2"/>
<keyword evidence="1" id="KW-0479">Metal-binding</keyword>
<dbReference type="GO" id="GO:0051213">
    <property type="term" value="F:dioxygenase activity"/>
    <property type="evidence" value="ECO:0007669"/>
    <property type="project" value="UniProtKB-KW"/>
</dbReference>
<evidence type="ECO:0000256" key="1">
    <source>
        <dbReference type="ARBA" id="ARBA00022723"/>
    </source>
</evidence>
<keyword evidence="3" id="KW-0560">Oxidoreductase</keyword>
<comment type="caution">
    <text evidence="3">The sequence shown here is derived from an EMBL/GenBank/DDBJ whole genome shotgun (WGS) entry which is preliminary data.</text>
</comment>
<dbReference type="AlphaFoldDB" id="A0A366HSU1"/>
<evidence type="ECO:0000313" key="4">
    <source>
        <dbReference type="Proteomes" id="UP000253426"/>
    </source>
</evidence>
<accession>A0A366HSU1</accession>
<keyword evidence="3" id="KW-0223">Dioxygenase</keyword>
<sequence>MGQRRYSALPMSDEIASRRFVTAAEKVDFLSPWTLEEWLCRGDIVKNEQLLMVRANMEPGKDHPFHTHPTREEIIYIVSGRAEQWVGKEKRILGPGEIAFIPMGEVHGTYNPFNERLVFLAILSPANAADPAIVDVSEQEPWKSLRD</sequence>
<dbReference type="InterPro" id="IPR013096">
    <property type="entry name" value="Cupin_2"/>
</dbReference>
<dbReference type="Pfam" id="PF07883">
    <property type="entry name" value="Cupin_2"/>
    <property type="match status" value="1"/>
</dbReference>
<reference evidence="3 4" key="1">
    <citation type="submission" date="2018-06" db="EMBL/GenBank/DDBJ databases">
        <title>Genomic Encyclopedia of Type Strains, Phase IV (KMG-IV): sequencing the most valuable type-strain genomes for metagenomic binning, comparative biology and taxonomic classification.</title>
        <authorList>
            <person name="Goeker M."/>
        </authorList>
    </citation>
    <scope>NUCLEOTIDE SEQUENCE [LARGE SCALE GENOMIC DNA]</scope>
    <source>
        <strain evidence="3 4">DSM 25532</strain>
    </source>
</reference>
<protein>
    <submittedName>
        <fullName evidence="3">Quercetin dioxygenase-like cupin family protein</fullName>
    </submittedName>
</protein>
<feature type="domain" description="Cupin type-2" evidence="2">
    <location>
        <begin position="55"/>
        <end position="122"/>
    </location>
</feature>
<dbReference type="SUPFAM" id="SSF51182">
    <property type="entry name" value="RmlC-like cupins"/>
    <property type="match status" value="1"/>
</dbReference>
<organism evidence="3 4">
    <name type="scientific">Roseimicrobium gellanilyticum</name>
    <dbReference type="NCBI Taxonomy" id="748857"/>
    <lineage>
        <taxon>Bacteria</taxon>
        <taxon>Pseudomonadati</taxon>
        <taxon>Verrucomicrobiota</taxon>
        <taxon>Verrucomicrobiia</taxon>
        <taxon>Verrucomicrobiales</taxon>
        <taxon>Verrucomicrobiaceae</taxon>
        <taxon>Roseimicrobium</taxon>
    </lineage>
</organism>
<proteinExistence type="predicted"/>
<dbReference type="InterPro" id="IPR011051">
    <property type="entry name" value="RmlC_Cupin_sf"/>
</dbReference>
<evidence type="ECO:0000313" key="3">
    <source>
        <dbReference type="EMBL" id="RBP46329.1"/>
    </source>
</evidence>
<evidence type="ECO:0000259" key="2">
    <source>
        <dbReference type="Pfam" id="PF07883"/>
    </source>
</evidence>
<dbReference type="EMBL" id="QNRR01000002">
    <property type="protein sequence ID" value="RBP46329.1"/>
    <property type="molecule type" value="Genomic_DNA"/>
</dbReference>
<dbReference type="Gene3D" id="2.60.120.10">
    <property type="entry name" value="Jelly Rolls"/>
    <property type="match status" value="1"/>
</dbReference>
<gene>
    <name evidence="3" type="ORF">DES53_102718</name>
</gene>
<keyword evidence="4" id="KW-1185">Reference proteome</keyword>